<accession>A0AAN9EY83</accession>
<organism evidence="1 2">
    <name type="scientific">Clitoria ternatea</name>
    <name type="common">Butterfly pea</name>
    <dbReference type="NCBI Taxonomy" id="43366"/>
    <lineage>
        <taxon>Eukaryota</taxon>
        <taxon>Viridiplantae</taxon>
        <taxon>Streptophyta</taxon>
        <taxon>Embryophyta</taxon>
        <taxon>Tracheophyta</taxon>
        <taxon>Spermatophyta</taxon>
        <taxon>Magnoliopsida</taxon>
        <taxon>eudicotyledons</taxon>
        <taxon>Gunneridae</taxon>
        <taxon>Pentapetalae</taxon>
        <taxon>rosids</taxon>
        <taxon>fabids</taxon>
        <taxon>Fabales</taxon>
        <taxon>Fabaceae</taxon>
        <taxon>Papilionoideae</taxon>
        <taxon>50 kb inversion clade</taxon>
        <taxon>NPAAA clade</taxon>
        <taxon>indigoferoid/millettioid clade</taxon>
        <taxon>Phaseoleae</taxon>
        <taxon>Clitoria</taxon>
    </lineage>
</organism>
<evidence type="ECO:0000313" key="1">
    <source>
        <dbReference type="EMBL" id="KAK7264823.1"/>
    </source>
</evidence>
<dbReference type="AlphaFoldDB" id="A0AAN9EY83"/>
<protein>
    <submittedName>
        <fullName evidence="1">Uncharacterized protein</fullName>
    </submittedName>
</protein>
<keyword evidence="2" id="KW-1185">Reference proteome</keyword>
<dbReference type="EMBL" id="JAYKXN010000008">
    <property type="protein sequence ID" value="KAK7264823.1"/>
    <property type="molecule type" value="Genomic_DNA"/>
</dbReference>
<gene>
    <name evidence="1" type="ORF">RJT34_32434</name>
</gene>
<evidence type="ECO:0000313" key="2">
    <source>
        <dbReference type="Proteomes" id="UP001359559"/>
    </source>
</evidence>
<reference evidence="1 2" key="1">
    <citation type="submission" date="2024-01" db="EMBL/GenBank/DDBJ databases">
        <title>The genomes of 5 underutilized Papilionoideae crops provide insights into root nodulation and disease resistance.</title>
        <authorList>
            <person name="Yuan L."/>
        </authorList>
    </citation>
    <scope>NUCLEOTIDE SEQUENCE [LARGE SCALE GENOMIC DNA]</scope>
    <source>
        <strain evidence="1">LY-2023</strain>
        <tissue evidence="1">Leaf</tissue>
    </source>
</reference>
<name>A0AAN9EY83_CLITE</name>
<dbReference type="Proteomes" id="UP001359559">
    <property type="component" value="Unassembled WGS sequence"/>
</dbReference>
<comment type="caution">
    <text evidence="1">The sequence shown here is derived from an EMBL/GenBank/DDBJ whole genome shotgun (WGS) entry which is preliminary data.</text>
</comment>
<sequence length="71" mass="8364">MDCIQMGEFCFLSLAFLITHYSLHCIYANVIGEIMFHLFLWLKSMLLPNGISHAIKLNIWIMAWMDSQERI</sequence>
<proteinExistence type="predicted"/>